<sequence>MYQMLYKTTAQARTRKSSECLANYLRGWRKVLTQLKLKQVVMYQLLYKTTAQAIKDQKILRMPRQLLEMVEVSQLAKAETSCHVSIAIQNDRTSLKQKLTLPWTMPEKKILKVPHQLRKVNEKAYEPYVISIGPYHHGKDHLKEMEGLKVQSLNRLLDWSEQSVEKYIFETEKMVEEARKCYTEPLDISNKEFAEMMVLDGCFIILFFMRNLPEVFSYGSLISSSILHDLALVENQLPFFVLCKLLDIIFHFQRNFFNMVCVTDPKGLLVRWILARFETWLPGLKVDTTYDDNSIKNIKHIVHLLHVNWCPSDTAMDEYNKVQPKDGEWPFIRSATELREAGIEFKATEKKKNEKWSLFDFKFKKVENKRNEKRSLFDIKFKNGILEMPKVIIDDQTDSMYRNLIACEQFDNTKHAFLTDYILLMDSLINSGKDVELLCKSEIIDNMLGNDELVAGLFNRLGDHTNFSRESFFYAQLFKDVNKHYKSPWNSWMAYLRHKYFNTPWALISFLAAALLLLLTVLQTAFTIFPWS</sequence>
<keyword evidence="1" id="KW-1133">Transmembrane helix</keyword>
<evidence type="ECO:0000256" key="1">
    <source>
        <dbReference type="SAM" id="Phobius"/>
    </source>
</evidence>
<dbReference type="EMBL" id="BPVZ01000014">
    <property type="protein sequence ID" value="GKU99427.1"/>
    <property type="molecule type" value="Genomic_DNA"/>
</dbReference>
<keyword evidence="3" id="KW-1185">Reference proteome</keyword>
<dbReference type="AlphaFoldDB" id="A0AAV5IM54"/>
<comment type="caution">
    <text evidence="2">The sequence shown here is derived from an EMBL/GenBank/DDBJ whole genome shotgun (WGS) entry which is preliminary data.</text>
</comment>
<keyword evidence="1" id="KW-0472">Membrane</keyword>
<organism evidence="2 3">
    <name type="scientific">Rubroshorea leprosula</name>
    <dbReference type="NCBI Taxonomy" id="152421"/>
    <lineage>
        <taxon>Eukaryota</taxon>
        <taxon>Viridiplantae</taxon>
        <taxon>Streptophyta</taxon>
        <taxon>Embryophyta</taxon>
        <taxon>Tracheophyta</taxon>
        <taxon>Spermatophyta</taxon>
        <taxon>Magnoliopsida</taxon>
        <taxon>eudicotyledons</taxon>
        <taxon>Gunneridae</taxon>
        <taxon>Pentapetalae</taxon>
        <taxon>rosids</taxon>
        <taxon>malvids</taxon>
        <taxon>Malvales</taxon>
        <taxon>Dipterocarpaceae</taxon>
        <taxon>Rubroshorea</taxon>
    </lineage>
</organism>
<accession>A0AAV5IM54</accession>
<protein>
    <submittedName>
        <fullName evidence="2">Uncharacterized protein</fullName>
    </submittedName>
</protein>
<gene>
    <name evidence="2" type="ORF">SLEP1_g12280</name>
</gene>
<feature type="transmembrane region" description="Helical" evidence="1">
    <location>
        <begin position="505"/>
        <end position="529"/>
    </location>
</feature>
<dbReference type="InterPro" id="IPR004158">
    <property type="entry name" value="DUF247_pln"/>
</dbReference>
<proteinExistence type="predicted"/>
<dbReference type="PANTHER" id="PTHR31170">
    <property type="entry name" value="BNAC04G53230D PROTEIN"/>
    <property type="match status" value="1"/>
</dbReference>
<name>A0AAV5IM54_9ROSI</name>
<evidence type="ECO:0000313" key="3">
    <source>
        <dbReference type="Proteomes" id="UP001054252"/>
    </source>
</evidence>
<evidence type="ECO:0000313" key="2">
    <source>
        <dbReference type="EMBL" id="GKU99427.1"/>
    </source>
</evidence>
<dbReference type="PANTHER" id="PTHR31170:SF17">
    <property type="match status" value="1"/>
</dbReference>
<keyword evidence="1" id="KW-0812">Transmembrane</keyword>
<dbReference type="Pfam" id="PF03140">
    <property type="entry name" value="DUF247"/>
    <property type="match status" value="1"/>
</dbReference>
<dbReference type="Proteomes" id="UP001054252">
    <property type="component" value="Unassembled WGS sequence"/>
</dbReference>
<reference evidence="2 3" key="1">
    <citation type="journal article" date="2021" name="Commun. Biol.">
        <title>The genome of Shorea leprosula (Dipterocarpaceae) highlights the ecological relevance of drought in aseasonal tropical rainforests.</title>
        <authorList>
            <person name="Ng K.K.S."/>
            <person name="Kobayashi M.J."/>
            <person name="Fawcett J.A."/>
            <person name="Hatakeyama M."/>
            <person name="Paape T."/>
            <person name="Ng C.H."/>
            <person name="Ang C.C."/>
            <person name="Tnah L.H."/>
            <person name="Lee C.T."/>
            <person name="Nishiyama T."/>
            <person name="Sese J."/>
            <person name="O'Brien M.J."/>
            <person name="Copetti D."/>
            <person name="Mohd Noor M.I."/>
            <person name="Ong R.C."/>
            <person name="Putra M."/>
            <person name="Sireger I.Z."/>
            <person name="Indrioko S."/>
            <person name="Kosugi Y."/>
            <person name="Izuno A."/>
            <person name="Isagi Y."/>
            <person name="Lee S.L."/>
            <person name="Shimizu K.K."/>
        </authorList>
    </citation>
    <scope>NUCLEOTIDE SEQUENCE [LARGE SCALE GENOMIC DNA]</scope>
    <source>
        <strain evidence="2">214</strain>
    </source>
</reference>